<evidence type="ECO:0000256" key="2">
    <source>
        <dbReference type="SAM" id="Phobius"/>
    </source>
</evidence>
<keyword evidence="2" id="KW-0472">Membrane</keyword>
<accession>A0A1S3DES7</accession>
<evidence type="ECO:0000313" key="3">
    <source>
        <dbReference type="Proteomes" id="UP000079169"/>
    </source>
</evidence>
<evidence type="ECO:0000256" key="1">
    <source>
        <dbReference type="SAM" id="MobiDB-lite"/>
    </source>
</evidence>
<feature type="region of interest" description="Disordered" evidence="1">
    <location>
        <begin position="112"/>
        <end position="144"/>
    </location>
</feature>
<dbReference type="KEGG" id="dci:103517174"/>
<dbReference type="GeneID" id="103517174"/>
<dbReference type="Proteomes" id="UP000079169">
    <property type="component" value="Unplaced"/>
</dbReference>
<evidence type="ECO:0000313" key="4">
    <source>
        <dbReference type="RefSeq" id="XP_008480417.1"/>
    </source>
</evidence>
<dbReference type="AlphaFoldDB" id="A0A1S3DES7"/>
<dbReference type="RefSeq" id="XP_008480417.1">
    <property type="nucleotide sequence ID" value="XM_008482195.1"/>
</dbReference>
<reference evidence="4" key="1">
    <citation type="submission" date="2025-08" db="UniProtKB">
        <authorList>
            <consortium name="RefSeq"/>
        </authorList>
    </citation>
    <scope>IDENTIFICATION</scope>
</reference>
<keyword evidence="2" id="KW-1133">Transmembrane helix</keyword>
<protein>
    <submittedName>
        <fullName evidence="4">Uncharacterized protein LOC103517174</fullName>
    </submittedName>
</protein>
<proteinExistence type="predicted"/>
<keyword evidence="2" id="KW-0812">Transmembrane</keyword>
<gene>
    <name evidence="4" type="primary">LOC103517174</name>
</gene>
<sequence>MKNNNENRRSRLSRRGSGYTPEEEPKTCCGVSMTIRWFISIILVIGVLCVVIGCILGTMNTGVRQHVSVSLLMIGVGIILVTVSGLAWRLSVYRDESTPTWRMLLGLGGNHSNTGEEGSGEPNRRFVPRLPPSYGRPHHPYAGE</sequence>
<name>A0A1S3DES7_DIACI</name>
<organism evidence="3 4">
    <name type="scientific">Diaphorina citri</name>
    <name type="common">Asian citrus psyllid</name>
    <dbReference type="NCBI Taxonomy" id="121845"/>
    <lineage>
        <taxon>Eukaryota</taxon>
        <taxon>Metazoa</taxon>
        <taxon>Ecdysozoa</taxon>
        <taxon>Arthropoda</taxon>
        <taxon>Hexapoda</taxon>
        <taxon>Insecta</taxon>
        <taxon>Pterygota</taxon>
        <taxon>Neoptera</taxon>
        <taxon>Paraneoptera</taxon>
        <taxon>Hemiptera</taxon>
        <taxon>Sternorrhyncha</taxon>
        <taxon>Psylloidea</taxon>
        <taxon>Psyllidae</taxon>
        <taxon>Diaphorininae</taxon>
        <taxon>Diaphorina</taxon>
    </lineage>
</organism>
<feature type="transmembrane region" description="Helical" evidence="2">
    <location>
        <begin position="71"/>
        <end position="92"/>
    </location>
</feature>
<dbReference type="PaxDb" id="121845-A0A1S3DES7"/>
<keyword evidence="3" id="KW-1185">Reference proteome</keyword>
<feature type="transmembrane region" description="Helical" evidence="2">
    <location>
        <begin position="37"/>
        <end position="59"/>
    </location>
</feature>
<feature type="region of interest" description="Disordered" evidence="1">
    <location>
        <begin position="1"/>
        <end position="26"/>
    </location>
</feature>